<dbReference type="PANTHER" id="PTHR12770">
    <property type="entry name" value="RUS1 FAMILY PROTEIN C16ORF58"/>
    <property type="match status" value="1"/>
</dbReference>
<dbReference type="PANTHER" id="PTHR12770:SF22">
    <property type="entry name" value="PROTEIN ROOT UVB SENSITIVE 1, CHLOROPLASTIC"/>
    <property type="match status" value="1"/>
</dbReference>
<evidence type="ECO:0000313" key="5">
    <source>
        <dbReference type="Proteomes" id="UP001295423"/>
    </source>
</evidence>
<evidence type="ECO:0000259" key="3">
    <source>
        <dbReference type="Pfam" id="PF24160"/>
    </source>
</evidence>
<dbReference type="Pfam" id="PF04884">
    <property type="entry name" value="UVB_sens_prot"/>
    <property type="match status" value="1"/>
</dbReference>
<feature type="domain" description="Root UVB sensitive protein C-terminal" evidence="3">
    <location>
        <begin position="328"/>
        <end position="457"/>
    </location>
</feature>
<evidence type="ECO:0000256" key="1">
    <source>
        <dbReference type="ARBA" id="ARBA00007558"/>
    </source>
</evidence>
<gene>
    <name evidence="4" type="ORF">CYCCA115_LOCUS17217</name>
</gene>
<protein>
    <recommendedName>
        <fullName evidence="6">DUF647 domain-containing protein</fullName>
    </recommendedName>
</protein>
<evidence type="ECO:0008006" key="6">
    <source>
        <dbReference type="Google" id="ProtNLM"/>
    </source>
</evidence>
<sequence length="470" mass="51204">MQRGGSILYQASGFRCRSGTNRLRTLATSSTRDATKESSYRVWQVPPSLGDGDPESNGGILFERDASNKWRHLPKKSDTSFDVMELSKQAMAHFLPAQYPKSVAPGYFKFVSYYFIASVAGSASMVLSTQTLLLAVGVAGANAHQAGIMAGAFNWVMKDFAGQVGGVLFASQMGKTKSFDTDPKRWRMVSAMTLDGATLLEILSPLFHASLVLPVASVANVGKNIGFLTASASKAAIHNSLAIQGNLGDVTAKAGSQAIVASLMGTTLGIGMSSFLGHDTFKFSLGFCVLAAVHQGCNYFSLKEVPLSHFNRQRLHLVLKHYIEEGEILSPKTVAVQEEFLPLPWANKPWAWLSIGSPITSVCPDPEDWNAILQSTPSEKYVLRHSSDRIHLVFLSEASGEDIIRAVFHAHQLENLKPRAPIGTARVEESYQLTLEHFPILLDKLEESGWKTATESISVESSKSYRVHVP</sequence>
<dbReference type="InterPro" id="IPR055412">
    <property type="entry name" value="UVB_sens_C"/>
</dbReference>
<accession>A0AAD2G048</accession>
<feature type="domain" description="Protein root UVB sensitive/RUS" evidence="2">
    <location>
        <begin position="86"/>
        <end position="325"/>
    </location>
</feature>
<dbReference type="InterPro" id="IPR054549">
    <property type="entry name" value="UVB_sens_RUS_dom"/>
</dbReference>
<evidence type="ECO:0000313" key="4">
    <source>
        <dbReference type="EMBL" id="CAJ1958520.1"/>
    </source>
</evidence>
<proteinExistence type="inferred from homology"/>
<comment type="caution">
    <text evidence="4">The sequence shown here is derived from an EMBL/GenBank/DDBJ whole genome shotgun (WGS) entry which is preliminary data.</text>
</comment>
<reference evidence="4" key="1">
    <citation type="submission" date="2023-08" db="EMBL/GenBank/DDBJ databases">
        <authorList>
            <person name="Audoor S."/>
            <person name="Bilcke G."/>
        </authorList>
    </citation>
    <scope>NUCLEOTIDE SEQUENCE</scope>
</reference>
<dbReference type="AlphaFoldDB" id="A0AAD2G048"/>
<dbReference type="InterPro" id="IPR006968">
    <property type="entry name" value="RUS_fam"/>
</dbReference>
<name>A0AAD2G048_9STRA</name>
<evidence type="ECO:0000259" key="2">
    <source>
        <dbReference type="Pfam" id="PF04884"/>
    </source>
</evidence>
<keyword evidence="5" id="KW-1185">Reference proteome</keyword>
<comment type="similarity">
    <text evidence="1">Belongs to the RUS1 family.</text>
</comment>
<organism evidence="4 5">
    <name type="scientific">Cylindrotheca closterium</name>
    <dbReference type="NCBI Taxonomy" id="2856"/>
    <lineage>
        <taxon>Eukaryota</taxon>
        <taxon>Sar</taxon>
        <taxon>Stramenopiles</taxon>
        <taxon>Ochrophyta</taxon>
        <taxon>Bacillariophyta</taxon>
        <taxon>Bacillariophyceae</taxon>
        <taxon>Bacillariophycidae</taxon>
        <taxon>Bacillariales</taxon>
        <taxon>Bacillariaceae</taxon>
        <taxon>Cylindrotheca</taxon>
    </lineage>
</organism>
<dbReference type="Proteomes" id="UP001295423">
    <property type="component" value="Unassembled WGS sequence"/>
</dbReference>
<dbReference type="Pfam" id="PF24160">
    <property type="entry name" value="UVB_sens_C"/>
    <property type="match status" value="1"/>
</dbReference>
<dbReference type="EMBL" id="CAKOGP040001980">
    <property type="protein sequence ID" value="CAJ1958520.1"/>
    <property type="molecule type" value="Genomic_DNA"/>
</dbReference>